<dbReference type="HOGENOM" id="CLU_090577_0_0_5"/>
<evidence type="ECO:0000313" key="4">
    <source>
        <dbReference type="Proteomes" id="UP000007730"/>
    </source>
</evidence>
<dbReference type="AlphaFoldDB" id="B6JJS8"/>
<evidence type="ECO:0000256" key="2">
    <source>
        <dbReference type="SAM" id="SignalP"/>
    </source>
</evidence>
<feature type="chain" id="PRO_5002847046" description="DUF2865 domain-containing protein" evidence="2">
    <location>
        <begin position="29"/>
        <end position="264"/>
    </location>
</feature>
<accession>B6JJS8</accession>
<proteinExistence type="predicted"/>
<dbReference type="EMBL" id="CP002826">
    <property type="protein sequence ID" value="AEI05296.1"/>
    <property type="molecule type" value="Genomic_DNA"/>
</dbReference>
<reference evidence="3 4" key="1">
    <citation type="journal article" date="2011" name="J. Bacteriol.">
        <title>Complete genome sequences of the chemolithoautotrophic Oligotropha carboxidovorans strains OM4 and OM5.</title>
        <authorList>
            <person name="Volland S."/>
            <person name="Rachinger M."/>
            <person name="Strittmatter A."/>
            <person name="Daniel R."/>
            <person name="Gottschalk G."/>
            <person name="Meyer O."/>
        </authorList>
    </citation>
    <scope>NUCLEOTIDE SEQUENCE [LARGE SCALE GENOMIC DNA]</scope>
    <source>
        <strain evidence="4">ATCC 49405 / DSM 1227 / KCTC 32145 / OM5</strain>
    </source>
</reference>
<dbReference type="InterPro" id="IPR021293">
    <property type="entry name" value="DUF2865"/>
</dbReference>
<evidence type="ECO:0008006" key="5">
    <source>
        <dbReference type="Google" id="ProtNLM"/>
    </source>
</evidence>
<dbReference type="OrthoDB" id="7850882at2"/>
<dbReference type="PATRIC" id="fig|504832.7.peg.598"/>
<evidence type="ECO:0000256" key="1">
    <source>
        <dbReference type="SAM" id="MobiDB-lite"/>
    </source>
</evidence>
<keyword evidence="4" id="KW-1185">Reference proteome</keyword>
<organism evidence="3 4">
    <name type="scientific">Afipia carboxidovorans (strain ATCC 49405 / DSM 1227 / KCTC 32145 / OM5)</name>
    <name type="common">Oligotropha carboxidovorans</name>
    <dbReference type="NCBI Taxonomy" id="504832"/>
    <lineage>
        <taxon>Bacteria</taxon>
        <taxon>Pseudomonadati</taxon>
        <taxon>Pseudomonadota</taxon>
        <taxon>Alphaproteobacteria</taxon>
        <taxon>Hyphomicrobiales</taxon>
        <taxon>Nitrobacteraceae</taxon>
        <taxon>Afipia</taxon>
    </lineage>
</organism>
<feature type="signal peptide" evidence="2">
    <location>
        <begin position="1"/>
        <end position="28"/>
    </location>
</feature>
<dbReference type="Pfam" id="PF11064">
    <property type="entry name" value="DUF2865"/>
    <property type="match status" value="1"/>
</dbReference>
<gene>
    <name evidence="3" type="ordered locus">OCA5_c05720</name>
</gene>
<dbReference type="KEGG" id="ocg:OCA5_c05720"/>
<dbReference type="KEGG" id="oca:OCAR_7571"/>
<dbReference type="STRING" id="504832.OCA5_c05720"/>
<name>B6JJS8_AFIC5</name>
<dbReference type="Proteomes" id="UP000007730">
    <property type="component" value="Chromosome"/>
</dbReference>
<keyword evidence="2" id="KW-0732">Signal</keyword>
<feature type="region of interest" description="Disordered" evidence="1">
    <location>
        <begin position="41"/>
        <end position="69"/>
    </location>
</feature>
<evidence type="ECO:0000313" key="3">
    <source>
        <dbReference type="EMBL" id="AEI05296.1"/>
    </source>
</evidence>
<dbReference type="RefSeq" id="WP_012564696.1">
    <property type="nucleotide sequence ID" value="NC_011386.1"/>
</dbReference>
<dbReference type="eggNOG" id="ENOG5034B8T">
    <property type="taxonomic scope" value="Bacteria"/>
</dbReference>
<protein>
    <recommendedName>
        <fullName evidence="5">DUF2865 domain-containing protein</fullName>
    </recommendedName>
</protein>
<sequence>MRLRPASKPGYAVLFAVVLALAPQSASAGFLDFLFGSSPDQRAAEPTRQAPQTDFFGNPIDPPPATVTPVSSGRSASYCVRTCDGKYFPLPARTSMPPAQMCQSFCPASTTKIYFGSNIETALGANGERYSELQNAFAYRKTLKADCTCNGRSPGGLAPVDLALDTTLRPGDIVATTDGLVAYTGVSPINGQTAEFAPVATYPGLTPELRARLGEMKVAPVSADIGEVRPNSNVEITGTLPAAHTAARSSAPKIAMPATRASLN</sequence>